<gene>
    <name evidence="1" type="ORF">SAMN06273567_10124</name>
</gene>
<dbReference type="Proteomes" id="UP000317484">
    <property type="component" value="Unassembled WGS sequence"/>
</dbReference>
<keyword evidence="2" id="KW-1185">Reference proteome</keyword>
<evidence type="ECO:0000313" key="1">
    <source>
        <dbReference type="EMBL" id="SMO32463.1"/>
    </source>
</evidence>
<dbReference type="Pfam" id="PF08310">
    <property type="entry name" value="LGFP"/>
    <property type="match status" value="16"/>
</dbReference>
<organism evidence="1 2">
    <name type="scientific">Geodermatophilus aquaeductus</name>
    <dbReference type="NCBI Taxonomy" id="1564161"/>
    <lineage>
        <taxon>Bacteria</taxon>
        <taxon>Bacillati</taxon>
        <taxon>Actinomycetota</taxon>
        <taxon>Actinomycetes</taxon>
        <taxon>Geodermatophilales</taxon>
        <taxon>Geodermatophilaceae</taxon>
        <taxon>Geodermatophilus</taxon>
    </lineage>
</organism>
<evidence type="ECO:0000313" key="2">
    <source>
        <dbReference type="Proteomes" id="UP000317484"/>
    </source>
</evidence>
<name>A0A521AC95_9ACTN</name>
<reference evidence="1 2" key="1">
    <citation type="submission" date="2017-05" db="EMBL/GenBank/DDBJ databases">
        <authorList>
            <person name="Varghese N."/>
            <person name="Submissions S."/>
        </authorList>
    </citation>
    <scope>NUCLEOTIDE SEQUENCE [LARGE SCALE GENOMIC DNA]</scope>
    <source>
        <strain evidence="1 2">DSM 46834</strain>
    </source>
</reference>
<dbReference type="RefSeq" id="WP_142456395.1">
    <property type="nucleotide sequence ID" value="NZ_FXTJ01000001.1"/>
</dbReference>
<protein>
    <submittedName>
        <fullName evidence="1">Uncharacterized conserved protein, contains LGFP repeats</fullName>
    </submittedName>
</protein>
<accession>A0A521AC95</accession>
<dbReference type="EMBL" id="FXTJ01000001">
    <property type="protein sequence ID" value="SMO32463.1"/>
    <property type="molecule type" value="Genomic_DNA"/>
</dbReference>
<dbReference type="AlphaFoldDB" id="A0A521AC95"/>
<sequence length="1163" mass="117939">MRRRGTRLITLAGILATLGFLLVASLPADDGLEEAADLSQFQAGDIISDAIFFDGWSMPTWDVQTFLDQKGTSCRTGSDGSPCLRVYRQDTPDRAADAYCAFYDGQAGESAAAIVSKVGQACGINPRVLLVLLQKEQGLVTATSPNATRYQKATGYACPDTAACDSRYYGFFNQVYSAAHRFKEYAASPRNYFPGRWNTILYNPNRACGSSSVFIYNQATAGLYTYTPYQPNAAALRAGYGEGDGCSAYGNRNFFSYYTDWFGSTHEPGAAAISDAYYRTGPNVLGAPATGVGCGLAGGGCYQIFARGAIYWTPATGAHALKGAVYDAWAARGRENGPLGYPVSAEAATGDGAGAYQLFQGGGVYWTAGTGALPVRGGIRAAWDREGRDNGVLGFPTTDEKPVGDGVGTLQEFQGGTIYYSDATGAAPLRGAIRAIWASGGGVTGPLRYPTTPENPAPDRSGVLQWFQGGVMAYTDATGAQPVRGAVLDTWKRTGGETGTLGYPTGAEAAGPVAGGVFQPFQRGVVHWSATTGGHPVAGALMAGWNDRGGAAGVLGLPVSDARTLAGGAGAAQDFQNGSLYALSSGTVQVRGGVLARYRALGGEGGSLGLPTGEETTVGTAQVQRFQRGLVYWTADGGTRAVRGALYTGWEATGGLTGPVGAPVGEEAAAGSGAGQRFAGGTLYWSAATGTQLVRGDIERAYADARGPDGPLGMPVAAEAASGPATVQRFRSGAIWWTAAGGAHPVRGGIATGWEAAGGLTGPLGAPVGDETAAGNGAAQRFTHGNVYWSAATGPQVVLGDLARAYEDARGPAGPLGFPVSAERPAGPGREQRFQSGGIWWTSAGGAHAVRGGIGSAWEATGGLTGPLGAPLGDETAAGAGASQRFANGTVHWSATTGSLAVRGEIAQAYEVAGGPTGPLGFPAAAETTSGSVRAQRFQSGGIWWTAAGGAHPVRGAIGTTWEAGGGPTGPLGAPVDDETPVAGGASQRFANGTLHWSAATGAQPVRGAVGQAYAEAGGPAGPLGFPTGAESASGTGAGQRFRSGAIWWTAAGGAHPVRGAIGAAWEAGGGLSGPLGAPLGNEVPAGTGASQRFAQGTVYWSATTGSLRTTDAILAAYVQAGGAAGPLGDPRGDVYTWDGGRRVDFARGWIVERNGVAEVTVS</sequence>
<dbReference type="InterPro" id="IPR013207">
    <property type="entry name" value="LGFP"/>
</dbReference>
<proteinExistence type="predicted"/>